<accession>A0ABU0IDZ6</accession>
<organism evidence="4 5">
    <name type="scientific">Rhizobium paknamense</name>
    <dbReference type="NCBI Taxonomy" id="1206817"/>
    <lineage>
        <taxon>Bacteria</taxon>
        <taxon>Pseudomonadati</taxon>
        <taxon>Pseudomonadota</taxon>
        <taxon>Alphaproteobacteria</taxon>
        <taxon>Hyphomicrobiales</taxon>
        <taxon>Rhizobiaceae</taxon>
        <taxon>Rhizobium/Agrobacterium group</taxon>
        <taxon>Rhizobium</taxon>
    </lineage>
</organism>
<keyword evidence="1 2" id="KW-0597">Phosphoprotein</keyword>
<proteinExistence type="predicted"/>
<dbReference type="PROSITE" id="PS50110">
    <property type="entry name" value="RESPONSE_REGULATORY"/>
    <property type="match status" value="1"/>
</dbReference>
<name>A0ABU0IDZ6_9HYPH</name>
<evidence type="ECO:0000313" key="4">
    <source>
        <dbReference type="EMBL" id="MDQ0455873.1"/>
    </source>
</evidence>
<evidence type="ECO:0000256" key="2">
    <source>
        <dbReference type="PROSITE-ProRule" id="PRU00169"/>
    </source>
</evidence>
<evidence type="ECO:0000313" key="5">
    <source>
        <dbReference type="Proteomes" id="UP001235269"/>
    </source>
</evidence>
<dbReference type="Gene3D" id="3.40.50.2300">
    <property type="match status" value="1"/>
</dbReference>
<dbReference type="InterPro" id="IPR001789">
    <property type="entry name" value="Sig_transdc_resp-reg_receiver"/>
</dbReference>
<sequence length="139" mass="15097">MTKADPSHSPLVLLVEDDPLQQMEAEDSLRENGFSVLTAGSGEQALSELDKDTRRFTALVTDIRLGTGPNGWDVGRRAREICPGLPVVYMTGDSADEWASQGVPKSQLLQKPYLTIQLITAVVTLMNQSDSELANGHES</sequence>
<gene>
    <name evidence="4" type="ORF">QO005_002213</name>
</gene>
<feature type="modified residue" description="4-aspartylphosphate" evidence="2">
    <location>
        <position position="62"/>
    </location>
</feature>
<dbReference type="EMBL" id="JAUSWH010000005">
    <property type="protein sequence ID" value="MDQ0455873.1"/>
    <property type="molecule type" value="Genomic_DNA"/>
</dbReference>
<comment type="caution">
    <text evidence="4">The sequence shown here is derived from an EMBL/GenBank/DDBJ whole genome shotgun (WGS) entry which is preliminary data.</text>
</comment>
<protein>
    <submittedName>
        <fullName evidence="4">CheY-like chemotaxis protein</fullName>
    </submittedName>
</protein>
<dbReference type="PANTHER" id="PTHR44591:SF21">
    <property type="entry name" value="TWO-COMPONENT RESPONSE REGULATOR"/>
    <property type="match status" value="1"/>
</dbReference>
<dbReference type="SUPFAM" id="SSF52172">
    <property type="entry name" value="CheY-like"/>
    <property type="match status" value="1"/>
</dbReference>
<dbReference type="SMART" id="SM00448">
    <property type="entry name" value="REC"/>
    <property type="match status" value="1"/>
</dbReference>
<feature type="domain" description="Response regulatory" evidence="3">
    <location>
        <begin position="11"/>
        <end position="126"/>
    </location>
</feature>
<evidence type="ECO:0000256" key="1">
    <source>
        <dbReference type="ARBA" id="ARBA00022553"/>
    </source>
</evidence>
<evidence type="ECO:0000259" key="3">
    <source>
        <dbReference type="PROSITE" id="PS50110"/>
    </source>
</evidence>
<dbReference type="Proteomes" id="UP001235269">
    <property type="component" value="Unassembled WGS sequence"/>
</dbReference>
<dbReference type="RefSeq" id="WP_307158059.1">
    <property type="nucleotide sequence ID" value="NZ_JAUSWH010000005.1"/>
</dbReference>
<dbReference type="Pfam" id="PF00072">
    <property type="entry name" value="Response_reg"/>
    <property type="match status" value="1"/>
</dbReference>
<dbReference type="InterPro" id="IPR050595">
    <property type="entry name" value="Bact_response_regulator"/>
</dbReference>
<keyword evidence="5" id="KW-1185">Reference proteome</keyword>
<dbReference type="InterPro" id="IPR011006">
    <property type="entry name" value="CheY-like_superfamily"/>
</dbReference>
<reference evidence="4 5" key="1">
    <citation type="submission" date="2023-07" db="EMBL/GenBank/DDBJ databases">
        <title>Genomic Encyclopedia of Type Strains, Phase IV (KMG-IV): sequencing the most valuable type-strain genomes for metagenomic binning, comparative biology and taxonomic classification.</title>
        <authorList>
            <person name="Goeker M."/>
        </authorList>
    </citation>
    <scope>NUCLEOTIDE SEQUENCE [LARGE SCALE GENOMIC DNA]</scope>
    <source>
        <strain evidence="4 5">DSM 100301</strain>
    </source>
</reference>
<dbReference type="PANTHER" id="PTHR44591">
    <property type="entry name" value="STRESS RESPONSE REGULATOR PROTEIN 1"/>
    <property type="match status" value="1"/>
</dbReference>